<reference evidence="1" key="1">
    <citation type="submission" date="2020-05" db="EMBL/GenBank/DDBJ databases">
        <title>Large-scale comparative analyses of tick genomes elucidate their genetic diversity and vector capacities.</title>
        <authorList>
            <person name="Jia N."/>
            <person name="Wang J."/>
            <person name="Shi W."/>
            <person name="Du L."/>
            <person name="Sun Y."/>
            <person name="Zhan W."/>
            <person name="Jiang J."/>
            <person name="Wang Q."/>
            <person name="Zhang B."/>
            <person name="Ji P."/>
            <person name="Sakyi L.B."/>
            <person name="Cui X."/>
            <person name="Yuan T."/>
            <person name="Jiang B."/>
            <person name="Yang W."/>
            <person name="Lam T.T.-Y."/>
            <person name="Chang Q."/>
            <person name="Ding S."/>
            <person name="Wang X."/>
            <person name="Zhu J."/>
            <person name="Ruan X."/>
            <person name="Zhao L."/>
            <person name="Wei J."/>
            <person name="Que T."/>
            <person name="Du C."/>
            <person name="Cheng J."/>
            <person name="Dai P."/>
            <person name="Han X."/>
            <person name="Huang E."/>
            <person name="Gao Y."/>
            <person name="Liu J."/>
            <person name="Shao H."/>
            <person name="Ye R."/>
            <person name="Li L."/>
            <person name="Wei W."/>
            <person name="Wang X."/>
            <person name="Wang C."/>
            <person name="Yang T."/>
            <person name="Huo Q."/>
            <person name="Li W."/>
            <person name="Guo W."/>
            <person name="Chen H."/>
            <person name="Zhou L."/>
            <person name="Ni X."/>
            <person name="Tian J."/>
            <person name="Zhou Y."/>
            <person name="Sheng Y."/>
            <person name="Liu T."/>
            <person name="Pan Y."/>
            <person name="Xia L."/>
            <person name="Li J."/>
            <person name="Zhao F."/>
            <person name="Cao W."/>
        </authorList>
    </citation>
    <scope>NUCLEOTIDE SEQUENCE</scope>
    <source>
        <strain evidence="1">Hyas-2018</strain>
    </source>
</reference>
<evidence type="ECO:0000313" key="2">
    <source>
        <dbReference type="Proteomes" id="UP000821845"/>
    </source>
</evidence>
<protein>
    <submittedName>
        <fullName evidence="1">Uncharacterized protein</fullName>
    </submittedName>
</protein>
<name>A0ACB7S5K0_HYAAI</name>
<proteinExistence type="predicted"/>
<gene>
    <name evidence="1" type="ORF">HPB50_022391</name>
</gene>
<keyword evidence="2" id="KW-1185">Reference proteome</keyword>
<evidence type="ECO:0000313" key="1">
    <source>
        <dbReference type="EMBL" id="KAH6929014.1"/>
    </source>
</evidence>
<sequence length="976" mass="106717">MPKDSQDEEPGAADKDRSYKSKPRRGDSEVLATTKSTTVPDPSTTLETSREPSNAATAPFSAATPKSSKAQASEKRPEGSATAEEQMRLNRSGNKTSAKAKLKARAKAKSTSEKTKSSTGGKSASAAPLPTLVDQQRQSRDSTSGVDLARGQSKTRPEKASKQLLQGPKTGAAIPGSVASPSAVTSGLPSPYSEPWSTQPRVTSQGNIASPSCVTSPGLSLPTTGHWTSIGRGAGTLAPPLSPTRRGHLWAQTKIASPGHLDPSVSSPKVSLGPLCMSPLRLTTISKGNPLTKLLVTVFATAVVAIVVVIVVVVAMAGHEYRKRGNHCETEGCLLHAKLLTEKLNKTIDPCDDFSAYVCSAWSRSGDYREQVKTPIDGILYYRFAGFRKMLAEGVEKLSAGVKAWAMHDTCMRSDTKTNSSFEEFRSLMESMGLSWPEPPEKGVDALGVMISLAFKWRITIWITVSGTATATRDAYWRLGIAPGAHVPLLRNQHASVTGSGGYTEYWNGYYYALRTSASQPLDEATIERIAGAEGDILDRLMKSLAPKEKNPAVLPIADVGNFTAPVSSSKWLEQLNQNLDLEPRLTRNDSVHVSDTAFLAALGDIFARYSDRQLVSHLSWLFVQTYAPIADRKLHLARFGDREKADLYKPIFCAFHVESTLKMLVLALNYVSRFTQADREKVTADLGRLSLAGVRELNASTWLDEESKTAALEKLASVRVALWPKQLWLGNEFLKTLYNDFPTKEDSFGDYWIKAHMAIAKKNRSEHLEVALSLPSNFPPPAYHYDYVGNNIDVPIGIVEMPLYYKDGTRAMFYGGLGFLIALEMVKALDRVGLRWSTDGRKTKSILTEASTKAFEEKDACLQHEGRDSIFPDVPAVEMAYAAMADAIREDKNALSIRNLPEERVFFMTLCFMMCTAPDAYRLARADCHNVVRNSPSFHKVFGCAEGSKMNPTEKCSFFHNDTIESPTEQPAASS</sequence>
<comment type="caution">
    <text evidence="1">The sequence shown here is derived from an EMBL/GenBank/DDBJ whole genome shotgun (WGS) entry which is preliminary data.</text>
</comment>
<organism evidence="1 2">
    <name type="scientific">Hyalomma asiaticum</name>
    <name type="common">Tick</name>
    <dbReference type="NCBI Taxonomy" id="266040"/>
    <lineage>
        <taxon>Eukaryota</taxon>
        <taxon>Metazoa</taxon>
        <taxon>Ecdysozoa</taxon>
        <taxon>Arthropoda</taxon>
        <taxon>Chelicerata</taxon>
        <taxon>Arachnida</taxon>
        <taxon>Acari</taxon>
        <taxon>Parasitiformes</taxon>
        <taxon>Ixodida</taxon>
        <taxon>Ixodoidea</taxon>
        <taxon>Ixodidae</taxon>
        <taxon>Hyalomminae</taxon>
        <taxon>Hyalomma</taxon>
    </lineage>
</organism>
<dbReference type="EMBL" id="CM023486">
    <property type="protein sequence ID" value="KAH6929014.1"/>
    <property type="molecule type" value="Genomic_DNA"/>
</dbReference>
<accession>A0ACB7S5K0</accession>
<dbReference type="Proteomes" id="UP000821845">
    <property type="component" value="Chromosome 6"/>
</dbReference>